<evidence type="ECO:0000256" key="2">
    <source>
        <dbReference type="ARBA" id="ARBA00022695"/>
    </source>
</evidence>
<dbReference type="NCBIfam" id="NF045761">
    <property type="entry name" value="NAMPUrTaseMurU"/>
    <property type="match status" value="1"/>
</dbReference>
<dbReference type="RefSeq" id="WP_108623365.1">
    <property type="nucleotide sequence ID" value="NZ_CP028901.1"/>
</dbReference>
<dbReference type="Gene3D" id="3.90.550.10">
    <property type="entry name" value="Spore Coat Polysaccharide Biosynthesis Protein SpsA, Chain A"/>
    <property type="match status" value="1"/>
</dbReference>
<evidence type="ECO:0000313" key="5">
    <source>
        <dbReference type="Proteomes" id="UP000244571"/>
    </source>
</evidence>
<keyword evidence="5" id="KW-1185">Reference proteome</keyword>
<dbReference type="InterPro" id="IPR005835">
    <property type="entry name" value="NTP_transferase_dom"/>
</dbReference>
<dbReference type="InterPro" id="IPR050065">
    <property type="entry name" value="GlmU-like"/>
</dbReference>
<dbReference type="InterPro" id="IPR029044">
    <property type="entry name" value="Nucleotide-diphossugar_trans"/>
</dbReference>
<dbReference type="GO" id="GO:0016779">
    <property type="term" value="F:nucleotidyltransferase activity"/>
    <property type="evidence" value="ECO:0007669"/>
    <property type="project" value="UniProtKB-KW"/>
</dbReference>
<dbReference type="KEGG" id="boz:DBV39_17680"/>
<dbReference type="CDD" id="cd06422">
    <property type="entry name" value="NTP_transferase_like_1"/>
    <property type="match status" value="1"/>
</dbReference>
<evidence type="ECO:0000313" key="4">
    <source>
        <dbReference type="EMBL" id="AWB35909.1"/>
    </source>
</evidence>
<accession>A0A2R4XQ80</accession>
<evidence type="ECO:0000259" key="3">
    <source>
        <dbReference type="Pfam" id="PF00483"/>
    </source>
</evidence>
<dbReference type="EMBL" id="CP028901">
    <property type="protein sequence ID" value="AWB35909.1"/>
    <property type="molecule type" value="Genomic_DNA"/>
</dbReference>
<proteinExistence type="predicted"/>
<evidence type="ECO:0000256" key="1">
    <source>
        <dbReference type="ARBA" id="ARBA00022679"/>
    </source>
</evidence>
<dbReference type="Proteomes" id="UP000244571">
    <property type="component" value="Chromosome"/>
</dbReference>
<dbReference type="PANTHER" id="PTHR43584">
    <property type="entry name" value="NUCLEOTIDYL TRANSFERASE"/>
    <property type="match status" value="1"/>
</dbReference>
<dbReference type="AlphaFoldDB" id="A0A2R4XQ80"/>
<keyword evidence="1 4" id="KW-0808">Transferase</keyword>
<sequence>MRAMILAAGRGKRMRPLTDHTPKPLLKVGQRPLIDWHLQNLSSAGFRQIVVNHAWLGDQIRAHLGDGGNWNLKIHHSAEEQALETAGGIARALPWLGDKPFLVINGDVWTDWPASEALVHAKALQGSSSHQAHLVMVPNPPQHPKGDFLLRDGLVQDPASPLSATTRDEPAYTFSGIGIYKPDLFDGVPADKPVALGPLLRKAMQSGQILGSLYAGQWHDIGTKERLEKLDRALRCSG</sequence>
<dbReference type="PANTHER" id="PTHR43584:SF8">
    <property type="entry name" value="N-ACETYLMURAMATE ALPHA-1-PHOSPHATE URIDYLYLTRANSFERASE"/>
    <property type="match status" value="1"/>
</dbReference>
<name>A0A2R4XQ80_9BURK</name>
<dbReference type="OrthoDB" id="9788272at2"/>
<feature type="domain" description="Nucleotidyl transferase" evidence="3">
    <location>
        <begin position="3"/>
        <end position="230"/>
    </location>
</feature>
<dbReference type="SUPFAM" id="SSF53448">
    <property type="entry name" value="Nucleotide-diphospho-sugar transferases"/>
    <property type="match status" value="1"/>
</dbReference>
<gene>
    <name evidence="4" type="ORF">DBV39_17680</name>
</gene>
<protein>
    <submittedName>
        <fullName evidence="4">Mannose-1-phosphate guanylyltransferase</fullName>
    </submittedName>
</protein>
<reference evidence="4 5" key="1">
    <citation type="submission" date="2018-04" db="EMBL/GenBank/DDBJ databases">
        <title>Bordetella sp. HZ20 isolated from seawater.</title>
        <authorList>
            <person name="Sun C."/>
        </authorList>
    </citation>
    <scope>NUCLEOTIDE SEQUENCE [LARGE SCALE GENOMIC DNA]</scope>
    <source>
        <strain evidence="4 5">HZ20</strain>
    </source>
</reference>
<dbReference type="Pfam" id="PF00483">
    <property type="entry name" value="NTP_transferase"/>
    <property type="match status" value="1"/>
</dbReference>
<dbReference type="InterPro" id="IPR054790">
    <property type="entry name" value="MurU"/>
</dbReference>
<organism evidence="4 5">
    <name type="scientific">Orrella marina</name>
    <dbReference type="NCBI Taxonomy" id="2163011"/>
    <lineage>
        <taxon>Bacteria</taxon>
        <taxon>Pseudomonadati</taxon>
        <taxon>Pseudomonadota</taxon>
        <taxon>Betaproteobacteria</taxon>
        <taxon>Burkholderiales</taxon>
        <taxon>Alcaligenaceae</taxon>
        <taxon>Orrella</taxon>
    </lineage>
</organism>
<keyword evidence="2 4" id="KW-0548">Nucleotidyltransferase</keyword>